<dbReference type="GO" id="GO:0019867">
    <property type="term" value="C:outer membrane"/>
    <property type="evidence" value="ECO:0007669"/>
    <property type="project" value="InterPro"/>
</dbReference>
<dbReference type="Proteomes" id="UP000595610">
    <property type="component" value="Chromosome 2"/>
</dbReference>
<proteinExistence type="predicted"/>
<keyword evidence="1" id="KW-0843">Virulence</keyword>
<dbReference type="PANTHER" id="PTHR35037:SF3">
    <property type="entry name" value="C-TERMINAL REGION OF AIDA-LIKE PROTEIN"/>
    <property type="match status" value="1"/>
</dbReference>
<organism evidence="3 4">
    <name type="scientific">Paraburkholderia ginsengisoli</name>
    <dbReference type="NCBI Taxonomy" id="311231"/>
    <lineage>
        <taxon>Bacteria</taxon>
        <taxon>Pseudomonadati</taxon>
        <taxon>Pseudomonadota</taxon>
        <taxon>Betaproteobacteria</taxon>
        <taxon>Burkholderiales</taxon>
        <taxon>Burkholderiaceae</taxon>
        <taxon>Paraburkholderia</taxon>
    </lineage>
</organism>
<dbReference type="InterPro" id="IPR043990">
    <property type="entry name" value="AC_1"/>
</dbReference>
<reference evidence="3 4" key="1">
    <citation type="submission" date="2020-12" db="EMBL/GenBank/DDBJ databases">
        <title>FDA dAtabase for Regulatory Grade micrObial Sequences (FDA-ARGOS): Supporting development and validation of Infectious Disease Dx tests.</title>
        <authorList>
            <person name="Nelson B."/>
            <person name="Plummer A."/>
            <person name="Tallon L."/>
            <person name="Sadzewicz L."/>
            <person name="Zhao X."/>
            <person name="Boylan J."/>
            <person name="Ott S."/>
            <person name="Bowen H."/>
            <person name="Vavikolanu K."/>
            <person name="Mehta A."/>
            <person name="Aluvathingal J."/>
            <person name="Nadendla S."/>
            <person name="Myers T."/>
            <person name="Yan Y."/>
            <person name="Sichtig H."/>
        </authorList>
    </citation>
    <scope>NUCLEOTIDE SEQUENCE [LARGE SCALE GENOMIC DNA]</scope>
    <source>
        <strain evidence="3 4">FDAARGOS_1049</strain>
    </source>
</reference>
<dbReference type="SMART" id="SM00869">
    <property type="entry name" value="Autotransporter"/>
    <property type="match status" value="1"/>
</dbReference>
<dbReference type="InterPro" id="IPR051551">
    <property type="entry name" value="Autotransporter_adhesion"/>
</dbReference>
<sequence length="1825" mass="179826">MNKSFRSIWNEALGSWVAVSETTMARGKRSGGTVVESGNDARPPVRRQRRLITALGFSVAAVSTMGTAYASTCGDGSTVSTGGTCALGAFSPTANDNLAGSVTVSGADVVHLSGAWTGAQSDAGYTIMPLGSTTIVSGTANQPRLALGAEAQSVSTPDPITGGNITVATYNSGNFVASSWDTANVPVFHNVDGSQYVDTRIGTISNTGGTLDVAIGVPANAPASAGNSIAMAAKETDLVYADGTGAAPSAVNWNSRNQVDFAALAPGGSASSYTIRVPSYAGTFQAFNGSTWSVTDATSLAAYNDFLVQSLQSGALSSQSAYDSAFNQAVSFTQQTVQYTNNVSAADEVSLATANLSVIHGTGANAMLHIAAGGQIDVRSDSGQSFAVLAENGAHVVNDGQISGGFTLVGLRSGAQGVNNGVISSGYASGNNFNTGTAAQPDNFGFNAYTEGFGVSANGPGTSFVNNGIMNVAAWNYNGSNNRSLQNYAVAVSGGAVASNAGVINVGINATNLNSQVIGGLVSDGSFTNLAGGTIYVGRAAQYDAAAPEATADVALSTRSYGVLLGSSGSAKNFGDIVIGSQTQNAAAMASIQSTSGILNNGGSIIVNGAASGLPLANVGMLADNTAATVSNTGTIALNGVNGVGIEVIGTGSTPTAATSTGTITVAGGADPASGTRNYGVWAQGSNATATVDGAVNLTGTGAIGVHARSGATIKVDANAVPNFISGSSQIGFFAYGANSKINVAAQQLAVGTADSTLFRVAGGAAFTGSSTAGTLTMNINGQNARGVVATDSGSTLSTGNSVYNVNGPSGVAITDQGGATGTIDAATVIHLNAAGAIAGVVDGQAYDLSNATSGVPTATMLTNNAAVRSNTAGVTGFVAQNLGTLANNNSVMLTGAGSTGVVVGPQGTVNNASTIRVSNGTGALVQGATATLINTGTIEADDGIAAIRLAGAGASVALPSSGTVIAGGTADGIQIDSTDSGGGVTAGAASITASGSGKGVDNLGANSTIALTGTRIDTIGAGGDGVSSTGASAMISADAATTIKTAGDNAIGLFVSGAGSTLTNSSAAVTTTGQNAVGIEMSNGASAALAAGVVSTAGQAAHGVEALGAGSSIVSNNETIIRTTGAGAIGADATNGGSLTLTAAQISTAGASAHGVVASAGGVANLASTAVKTTGTLADGVVAQNGGTVTDSGSSITSAAANGATADSGGVLTLNASTLKGAASGIVTSDSLAGGATSSVAVTGGSVTSTTGPAFLANGGIADITVQNGATVTAGNGTLLNLTNGSNVTFTASNENLTGNIFSDAASIGNVFLTNHTTLTGQIDPVGVTIDDTSAWNVTGSSTLSSLNNAGNVAFVAPTGDPTAAASYKTVTTGSYVGNGGTIALNTYLGADASPTDRLILNGGNTSGTSALKITNTTGSGAQTTTDGIGVVVATNGASTATSAFHLAGPVQAGAYEYLLYRGGQSNANSWYLRSDLLPTSATTPPGPSADATQAPAAAPAAYRPGVVGYTMTPSLNVDYGFATLDRLHERVGDIANVEKKQPGNHDGVWGRIGGQTLDADASSRFAADEKTFFAQFGKDWTLDQAASGGSTHAGAMVTFGTADASFSDMARSINPALSTSTGSMEMHAQSVGGYWTRYLADGTYFDSVGQLTHYNNRYSDAYGSSGSQNGFGVALSQEVGKPFSVGGSAVAIEPQAQLMYQYLKLNGFDDNISAISGTTTNALRGRLGVRVFRANMENDTRTSAATPYFTADVLHDFFSPGQTTVGGTSFDSGLGRSWYELGVGVTTSFGKSGEFYANVKYARNLGGQYRQGVIGKAGYRYSW</sequence>
<dbReference type="CDD" id="cd01344">
    <property type="entry name" value="PL2_Passenger_AT"/>
    <property type="match status" value="1"/>
</dbReference>
<dbReference type="InterPro" id="IPR005546">
    <property type="entry name" value="Autotransporte_beta"/>
</dbReference>
<evidence type="ECO:0000313" key="3">
    <source>
        <dbReference type="EMBL" id="QQC67294.1"/>
    </source>
</evidence>
<dbReference type="InterPro" id="IPR012332">
    <property type="entry name" value="Autotransporter_pectin_lyase_C"/>
</dbReference>
<evidence type="ECO:0000256" key="1">
    <source>
        <dbReference type="ARBA" id="ARBA00023026"/>
    </source>
</evidence>
<dbReference type="Gene3D" id="2.160.20.20">
    <property type="match status" value="1"/>
</dbReference>
<keyword evidence="4" id="KW-1185">Reference proteome</keyword>
<gene>
    <name evidence="3" type="ORF">I6I06_20285</name>
</gene>
<dbReference type="InterPro" id="IPR036709">
    <property type="entry name" value="Autotransporte_beta_dom_sf"/>
</dbReference>
<accession>A0A7T4TBW3</accession>
<dbReference type="EMBL" id="CP066076">
    <property type="protein sequence ID" value="QQC67294.1"/>
    <property type="molecule type" value="Genomic_DNA"/>
</dbReference>
<dbReference type="InterPro" id="IPR024973">
    <property type="entry name" value="ESPR"/>
</dbReference>
<dbReference type="Pfam" id="PF13018">
    <property type="entry name" value="ESPR"/>
    <property type="match status" value="1"/>
</dbReference>
<evidence type="ECO:0000313" key="4">
    <source>
        <dbReference type="Proteomes" id="UP000595610"/>
    </source>
</evidence>
<name>A0A7T4TBW3_9BURK</name>
<dbReference type="SUPFAM" id="SSF51126">
    <property type="entry name" value="Pectin lyase-like"/>
    <property type="match status" value="1"/>
</dbReference>
<dbReference type="InterPro" id="IPR011050">
    <property type="entry name" value="Pectin_lyase_fold/virulence"/>
</dbReference>
<feature type="domain" description="Autotransporter" evidence="2">
    <location>
        <begin position="1543"/>
        <end position="1825"/>
    </location>
</feature>
<protein>
    <submittedName>
        <fullName evidence="3">Autotransporter outer membrane beta-barrel domain-containing protein</fullName>
    </submittedName>
</protein>
<dbReference type="Pfam" id="PF18883">
    <property type="entry name" value="AC_1"/>
    <property type="match status" value="1"/>
</dbReference>
<dbReference type="SUPFAM" id="SSF103515">
    <property type="entry name" value="Autotransporter"/>
    <property type="match status" value="1"/>
</dbReference>
<dbReference type="Gene3D" id="2.40.128.130">
    <property type="entry name" value="Autotransporter beta-domain"/>
    <property type="match status" value="1"/>
</dbReference>
<dbReference type="PROSITE" id="PS51208">
    <property type="entry name" value="AUTOTRANSPORTER"/>
    <property type="match status" value="1"/>
</dbReference>
<dbReference type="KEGG" id="pgis:I6I06_20285"/>
<dbReference type="NCBIfam" id="TIGR01414">
    <property type="entry name" value="autotrans_barl"/>
    <property type="match status" value="1"/>
</dbReference>
<dbReference type="InterPro" id="IPR006315">
    <property type="entry name" value="OM_autotransptr_brl_dom"/>
</dbReference>
<evidence type="ECO:0000259" key="2">
    <source>
        <dbReference type="PROSITE" id="PS51208"/>
    </source>
</evidence>
<dbReference type="PANTHER" id="PTHR35037">
    <property type="entry name" value="C-TERMINAL REGION OF AIDA-LIKE PROTEIN"/>
    <property type="match status" value="1"/>
</dbReference>